<gene>
    <name evidence="2" type="ORF">GWI33_013299</name>
</gene>
<accession>A0A834I9Z0</accession>
<dbReference type="AlphaFoldDB" id="A0A834I9Z0"/>
<evidence type="ECO:0000256" key="1">
    <source>
        <dbReference type="SAM" id="MobiDB-lite"/>
    </source>
</evidence>
<protein>
    <submittedName>
        <fullName evidence="2">Uncharacterized protein</fullName>
    </submittedName>
</protein>
<evidence type="ECO:0000313" key="2">
    <source>
        <dbReference type="EMBL" id="KAF7274015.1"/>
    </source>
</evidence>
<feature type="region of interest" description="Disordered" evidence="1">
    <location>
        <begin position="68"/>
        <end position="114"/>
    </location>
</feature>
<dbReference type="Proteomes" id="UP000625711">
    <property type="component" value="Unassembled WGS sequence"/>
</dbReference>
<keyword evidence="3" id="KW-1185">Reference proteome</keyword>
<reference evidence="2" key="1">
    <citation type="submission" date="2020-08" db="EMBL/GenBank/DDBJ databases">
        <title>Genome sequencing and assembly of the red palm weevil Rhynchophorus ferrugineus.</title>
        <authorList>
            <person name="Dias G.B."/>
            <person name="Bergman C.M."/>
            <person name="Manee M."/>
        </authorList>
    </citation>
    <scope>NUCLEOTIDE SEQUENCE</scope>
    <source>
        <strain evidence="2">AA-2017</strain>
        <tissue evidence="2">Whole larva</tissue>
    </source>
</reference>
<comment type="caution">
    <text evidence="2">The sequence shown here is derived from an EMBL/GenBank/DDBJ whole genome shotgun (WGS) entry which is preliminary data.</text>
</comment>
<sequence length="114" mass="12749">MQGVLVEISTAHLPNRHHKGYLDGGKNRRIKAERSLTRYLITGSISSRRLPYSVTKLRCCRGKFITPTPLRRRPHPLRVAAPSTATGLPLPPQFSATGSATHKRAPNDSWSRIR</sequence>
<proteinExistence type="predicted"/>
<dbReference type="EMBL" id="JAACXV010013153">
    <property type="protein sequence ID" value="KAF7274015.1"/>
    <property type="molecule type" value="Genomic_DNA"/>
</dbReference>
<name>A0A834I9Z0_RHYFE</name>
<evidence type="ECO:0000313" key="3">
    <source>
        <dbReference type="Proteomes" id="UP000625711"/>
    </source>
</evidence>
<organism evidence="2 3">
    <name type="scientific">Rhynchophorus ferrugineus</name>
    <name type="common">Red palm weevil</name>
    <name type="synonym">Curculio ferrugineus</name>
    <dbReference type="NCBI Taxonomy" id="354439"/>
    <lineage>
        <taxon>Eukaryota</taxon>
        <taxon>Metazoa</taxon>
        <taxon>Ecdysozoa</taxon>
        <taxon>Arthropoda</taxon>
        <taxon>Hexapoda</taxon>
        <taxon>Insecta</taxon>
        <taxon>Pterygota</taxon>
        <taxon>Neoptera</taxon>
        <taxon>Endopterygota</taxon>
        <taxon>Coleoptera</taxon>
        <taxon>Polyphaga</taxon>
        <taxon>Cucujiformia</taxon>
        <taxon>Curculionidae</taxon>
        <taxon>Dryophthorinae</taxon>
        <taxon>Rhynchophorus</taxon>
    </lineage>
</organism>